<dbReference type="InterPro" id="IPR012893">
    <property type="entry name" value="HipA-like_C"/>
</dbReference>
<organism evidence="6 7">
    <name type="scientific">Pseudomonas cyclaminis</name>
    <dbReference type="NCBI Taxonomy" id="2781239"/>
    <lineage>
        <taxon>Bacteria</taxon>
        <taxon>Pseudomonadati</taxon>
        <taxon>Pseudomonadota</taxon>
        <taxon>Gammaproteobacteria</taxon>
        <taxon>Pseudomonadales</taxon>
        <taxon>Pseudomonadaceae</taxon>
        <taxon>Pseudomonas</taxon>
    </lineage>
</organism>
<dbReference type="InterPro" id="IPR017508">
    <property type="entry name" value="HipA_N1"/>
</dbReference>
<evidence type="ECO:0000259" key="4">
    <source>
        <dbReference type="Pfam" id="PF07804"/>
    </source>
</evidence>
<comment type="caution">
    <text evidence="6">The sequence shown here is derived from an EMBL/GenBank/DDBJ whole genome shotgun (WGS) entry which is preliminary data.</text>
</comment>
<comment type="similarity">
    <text evidence="1">Belongs to the HipA Ser/Thr kinase family.</text>
</comment>
<dbReference type="InterPro" id="IPR052028">
    <property type="entry name" value="HipA_Ser/Thr_kinase"/>
</dbReference>
<dbReference type="RefSeq" id="WP_193863218.1">
    <property type="nucleotide sequence ID" value="NZ_JADDUM010000159.1"/>
</dbReference>
<dbReference type="Gene3D" id="1.10.1070.20">
    <property type="match status" value="1"/>
</dbReference>
<dbReference type="Proteomes" id="UP000613075">
    <property type="component" value="Unassembled WGS sequence"/>
</dbReference>
<dbReference type="Pfam" id="PF13657">
    <property type="entry name" value="Couple_hipA"/>
    <property type="match status" value="1"/>
</dbReference>
<dbReference type="PANTHER" id="PTHR37419:SF1">
    <property type="entry name" value="SERINE_THREONINE-PROTEIN KINASE TOXIN HIPA"/>
    <property type="match status" value="1"/>
</dbReference>
<accession>A0ABR9SWB8</accession>
<gene>
    <name evidence="6" type="ORF">IQK56_19605</name>
</gene>
<dbReference type="Pfam" id="PF07804">
    <property type="entry name" value="HipA_C"/>
    <property type="match status" value="1"/>
</dbReference>
<name>A0ABR9SWB8_9PSED</name>
<feature type="domain" description="HipA-like C-terminal" evidence="4">
    <location>
        <begin position="150"/>
        <end position="367"/>
    </location>
</feature>
<evidence type="ECO:0000256" key="1">
    <source>
        <dbReference type="ARBA" id="ARBA00010164"/>
    </source>
</evidence>
<evidence type="ECO:0000313" key="6">
    <source>
        <dbReference type="EMBL" id="MBE8592951.1"/>
    </source>
</evidence>
<keyword evidence="3" id="KW-0418">Kinase</keyword>
<evidence type="ECO:0000256" key="2">
    <source>
        <dbReference type="ARBA" id="ARBA00022679"/>
    </source>
</evidence>
<feature type="domain" description="HipA N-terminal subdomain 1" evidence="5">
    <location>
        <begin position="8"/>
        <end position="101"/>
    </location>
</feature>
<proteinExistence type="inferred from homology"/>
<keyword evidence="2" id="KW-0808">Transferase</keyword>
<reference evidence="6 7" key="1">
    <citation type="submission" date="2020-10" db="EMBL/GenBank/DDBJ databases">
        <title>The draft genomes of Cyclamen pathogen Pseudomonas sp.</title>
        <authorList>
            <person name="Fujikawa T."/>
            <person name="Sawada H."/>
        </authorList>
    </citation>
    <scope>NUCLEOTIDE SEQUENCE [LARGE SCALE GENOMIC DNA]</scope>
    <source>
        <strain evidence="6 7">MAFF 301449</strain>
    </source>
</reference>
<evidence type="ECO:0000313" key="7">
    <source>
        <dbReference type="Proteomes" id="UP000613075"/>
    </source>
</evidence>
<keyword evidence="7" id="KW-1185">Reference proteome</keyword>
<dbReference type="PANTHER" id="PTHR37419">
    <property type="entry name" value="SERINE/THREONINE-PROTEIN KINASE TOXIN HIPA"/>
    <property type="match status" value="1"/>
</dbReference>
<sequence length="403" mass="44452">MTTSGSLRVDTPQGDSGSVLTSADDYLFRYVDTAGPACAISLTMPARAEEYRRRELHPIFQMNLPEGYVLEQLRNRLAKTVKVDPMLLLALSGSSAPIGRVFVSSDQVNELIQRNSTPASGEKLDEILAWDGAQDLFAELVERYILRAGISGVQPKVLVPEKPQGSEAKFTSKTNDLIIKSGRDEFPGLAINEYLCMSVARDAGLPVPPFYLSQNHKLFIMRRFDRDEQLNPLGFEDMTTLMGLTAEQKYTKSYATIAKAVRVFCSPEHIRSSLDQLFDSVALSCIVGNGDAHLKNFGVLYSDLVKSDARLAPAYDIANTTAYIPEDSLALDLSGNKSMFASRLGILEFARTCEVENPEARIQALLQTLEVVLKREDEYCRLAPDVAKAIRQSAQGYQTSFGG</sequence>
<evidence type="ECO:0000256" key="3">
    <source>
        <dbReference type="ARBA" id="ARBA00022777"/>
    </source>
</evidence>
<protein>
    <submittedName>
        <fullName evidence="6">Type II toxin-antitoxin system HipA family toxin</fullName>
    </submittedName>
</protein>
<evidence type="ECO:0000259" key="5">
    <source>
        <dbReference type="Pfam" id="PF13657"/>
    </source>
</evidence>
<dbReference type="EMBL" id="JADDUM010000159">
    <property type="protein sequence ID" value="MBE8592951.1"/>
    <property type="molecule type" value="Genomic_DNA"/>
</dbReference>